<dbReference type="GO" id="GO:0000217">
    <property type="term" value="F:DNA secondary structure binding"/>
    <property type="evidence" value="ECO:0007669"/>
    <property type="project" value="EnsemblFungi"/>
</dbReference>
<feature type="compositionally biased region" description="Acidic residues" evidence="3">
    <location>
        <begin position="229"/>
        <end position="243"/>
    </location>
</feature>
<comment type="similarity">
    <text evidence="1">Belongs to the SPT2 family.</text>
</comment>
<feature type="region of interest" description="Disordered" evidence="3">
    <location>
        <begin position="1"/>
        <end position="33"/>
    </location>
</feature>
<feature type="compositionally biased region" description="Basic and acidic residues" evidence="3">
    <location>
        <begin position="286"/>
        <end position="316"/>
    </location>
</feature>
<feature type="region of interest" description="Disordered" evidence="3">
    <location>
        <begin position="258"/>
        <end position="316"/>
    </location>
</feature>
<gene>
    <name evidence="4" type="ORF">LADA_0F04236G</name>
</gene>
<dbReference type="GO" id="GO:0031507">
    <property type="term" value="P:heterochromatin formation"/>
    <property type="evidence" value="ECO:0007669"/>
    <property type="project" value="EnsemblFungi"/>
</dbReference>
<evidence type="ECO:0000256" key="2">
    <source>
        <dbReference type="ARBA" id="ARBA00023054"/>
    </source>
</evidence>
<evidence type="ECO:0000313" key="5">
    <source>
        <dbReference type="Proteomes" id="UP000190274"/>
    </source>
</evidence>
<evidence type="ECO:0000313" key="4">
    <source>
        <dbReference type="EMBL" id="SCU90461.1"/>
    </source>
</evidence>
<accession>A0A1G4JJ05</accession>
<dbReference type="OrthoDB" id="4035998at2759"/>
<feature type="compositionally biased region" description="Low complexity" evidence="3">
    <location>
        <begin position="139"/>
        <end position="152"/>
    </location>
</feature>
<dbReference type="STRING" id="1266660.A0A1G4JJ05"/>
<name>A0A1G4JJ05_9SACH</name>
<keyword evidence="2" id="KW-0175">Coiled coil</keyword>
<reference evidence="4 5" key="1">
    <citation type="submission" date="2016-03" db="EMBL/GenBank/DDBJ databases">
        <authorList>
            <person name="Devillers H."/>
        </authorList>
    </citation>
    <scope>NUCLEOTIDE SEQUENCE [LARGE SCALE GENOMIC DNA]</scope>
    <source>
        <strain evidence="4">CBS 10888</strain>
    </source>
</reference>
<evidence type="ECO:0000256" key="3">
    <source>
        <dbReference type="SAM" id="MobiDB-lite"/>
    </source>
</evidence>
<dbReference type="GO" id="GO:0000122">
    <property type="term" value="P:negative regulation of transcription by RNA polymerase II"/>
    <property type="evidence" value="ECO:0007669"/>
    <property type="project" value="EnsemblFungi"/>
</dbReference>
<dbReference type="AlphaFoldDB" id="A0A1G4JJ05"/>
<sequence>MSFLAKLSQLKKPSVNANKVNLDAGRNQKRDVAVDPLGLESRLLPQEYVRQEDPAVRRLKELRRQEQIKNAAKSGKKAPPPPTNRKKKEPAANTETRFRRKPGDSKKSTVSVKPTVRAPIKKLSFEELMKQADERAKSPAPNAVPVPDNATASFSAGRSKGQKLPGDKLKSTAKKFKARTNVSRPLNNQRSVPRLQPLGVPASSLAQPNPRLRHKLNALKHRRQKGSSDEGEDMDDFIEDDEAGEDYNRDEIWAMFNKGKRRRDFESEDESDMEANEMEILEEEEHATRMARLEDKKEEQWLKKHEEQKRKKLEKF</sequence>
<feature type="compositionally biased region" description="Polar residues" evidence="3">
    <location>
        <begin position="180"/>
        <end position="191"/>
    </location>
</feature>
<dbReference type="PANTHER" id="PTHR22691:SF8">
    <property type="entry name" value="PROTEIN SPT2 HOMOLOG"/>
    <property type="match status" value="1"/>
</dbReference>
<feature type="region of interest" description="Disordered" evidence="3">
    <location>
        <begin position="51"/>
        <end position="243"/>
    </location>
</feature>
<keyword evidence="5" id="KW-1185">Reference proteome</keyword>
<dbReference type="GO" id="GO:0006360">
    <property type="term" value="P:transcription by RNA polymerase I"/>
    <property type="evidence" value="ECO:0007669"/>
    <property type="project" value="TreeGrafter"/>
</dbReference>
<dbReference type="EMBL" id="LT598458">
    <property type="protein sequence ID" value="SCU90461.1"/>
    <property type="molecule type" value="Genomic_DNA"/>
</dbReference>
<organism evidence="4 5">
    <name type="scientific">Lachancea dasiensis</name>
    <dbReference type="NCBI Taxonomy" id="1072105"/>
    <lineage>
        <taxon>Eukaryota</taxon>
        <taxon>Fungi</taxon>
        <taxon>Dikarya</taxon>
        <taxon>Ascomycota</taxon>
        <taxon>Saccharomycotina</taxon>
        <taxon>Saccharomycetes</taxon>
        <taxon>Saccharomycetales</taxon>
        <taxon>Saccharomycetaceae</taxon>
        <taxon>Lachancea</taxon>
    </lineage>
</organism>
<feature type="compositionally biased region" description="Basic and acidic residues" evidence="3">
    <location>
        <begin position="123"/>
        <end position="137"/>
    </location>
</feature>
<dbReference type="InterPro" id="IPR013256">
    <property type="entry name" value="Chromatin_SPT2"/>
</dbReference>
<protein>
    <submittedName>
        <fullName evidence="4">LADA_0F04236g1_1</fullName>
    </submittedName>
</protein>
<dbReference type="SMART" id="SM00784">
    <property type="entry name" value="SPT2"/>
    <property type="match status" value="1"/>
</dbReference>
<dbReference type="GO" id="GO:0006334">
    <property type="term" value="P:nucleosome assembly"/>
    <property type="evidence" value="ECO:0007669"/>
    <property type="project" value="TreeGrafter"/>
</dbReference>
<dbReference type="GO" id="GO:0005829">
    <property type="term" value="C:cytosol"/>
    <property type="evidence" value="ECO:0007669"/>
    <property type="project" value="EnsemblFungi"/>
</dbReference>
<dbReference type="GO" id="GO:0140673">
    <property type="term" value="P:transcription elongation-coupled chromatin remodeling"/>
    <property type="evidence" value="ECO:0007669"/>
    <property type="project" value="EnsemblFungi"/>
</dbReference>
<dbReference type="Pfam" id="PF08243">
    <property type="entry name" value="SPT2"/>
    <property type="match status" value="1"/>
</dbReference>
<evidence type="ECO:0000256" key="1">
    <source>
        <dbReference type="ARBA" id="ARBA00006461"/>
    </source>
</evidence>
<feature type="compositionally biased region" description="Basic residues" evidence="3">
    <location>
        <begin position="211"/>
        <end position="225"/>
    </location>
</feature>
<dbReference type="GO" id="GO:0005730">
    <property type="term" value="C:nucleolus"/>
    <property type="evidence" value="ECO:0007669"/>
    <property type="project" value="TreeGrafter"/>
</dbReference>
<dbReference type="Proteomes" id="UP000190274">
    <property type="component" value="Chromosome F"/>
</dbReference>
<feature type="compositionally biased region" description="Basic and acidic residues" evidence="3">
    <location>
        <begin position="51"/>
        <end position="67"/>
    </location>
</feature>
<proteinExistence type="inferred from homology"/>
<dbReference type="PANTHER" id="PTHR22691">
    <property type="entry name" value="YEAST SPT2-RELATED"/>
    <property type="match status" value="1"/>
</dbReference>
<feature type="compositionally biased region" description="Acidic residues" evidence="3">
    <location>
        <begin position="266"/>
        <end position="285"/>
    </location>
</feature>
<dbReference type="GO" id="GO:0042393">
    <property type="term" value="F:histone binding"/>
    <property type="evidence" value="ECO:0007669"/>
    <property type="project" value="EnsemblFungi"/>
</dbReference>
<dbReference type="GO" id="GO:0140713">
    <property type="term" value="F:histone chaperone activity"/>
    <property type="evidence" value="ECO:0007669"/>
    <property type="project" value="EnsemblFungi"/>
</dbReference>